<evidence type="ECO:0000256" key="3">
    <source>
        <dbReference type="ARBA" id="ARBA00022729"/>
    </source>
</evidence>
<dbReference type="CDD" id="cd00033">
    <property type="entry name" value="CCP"/>
    <property type="match status" value="7"/>
</dbReference>
<dbReference type="SUPFAM" id="SSF57424">
    <property type="entry name" value="LDL receptor-like module"/>
    <property type="match status" value="1"/>
</dbReference>
<keyword evidence="2" id="KW-0812">Transmembrane</keyword>
<dbReference type="PROSITE" id="PS50026">
    <property type="entry name" value="EGF_3"/>
    <property type="match status" value="1"/>
</dbReference>
<dbReference type="InterPro" id="IPR016187">
    <property type="entry name" value="CTDL_fold"/>
</dbReference>
<dbReference type="SMART" id="SM00192">
    <property type="entry name" value="LDLa"/>
    <property type="match status" value="1"/>
</dbReference>
<evidence type="ECO:0000256" key="8">
    <source>
        <dbReference type="PROSITE-ProRule" id="PRU00124"/>
    </source>
</evidence>
<dbReference type="Pfam" id="PF12662">
    <property type="entry name" value="cEGF"/>
    <property type="match status" value="1"/>
</dbReference>
<dbReference type="PROSITE" id="PS01187">
    <property type="entry name" value="EGF_CA"/>
    <property type="match status" value="1"/>
</dbReference>
<organism evidence="15">
    <name type="scientific">Octopus bimaculoides</name>
    <name type="common">California two-spotted octopus</name>
    <dbReference type="NCBI Taxonomy" id="37653"/>
    <lineage>
        <taxon>Eukaryota</taxon>
        <taxon>Metazoa</taxon>
        <taxon>Spiralia</taxon>
        <taxon>Lophotrochozoa</taxon>
        <taxon>Mollusca</taxon>
        <taxon>Cephalopoda</taxon>
        <taxon>Coleoidea</taxon>
        <taxon>Octopodiformes</taxon>
        <taxon>Octopoda</taxon>
        <taxon>Incirrata</taxon>
        <taxon>Octopodidae</taxon>
        <taxon>Octopus</taxon>
    </lineage>
</organism>
<accession>A0A0L8HVY6</accession>
<dbReference type="SMART" id="SM00181">
    <property type="entry name" value="EGF"/>
    <property type="match status" value="2"/>
</dbReference>
<evidence type="ECO:0000256" key="2">
    <source>
        <dbReference type="ARBA" id="ARBA00022692"/>
    </source>
</evidence>
<feature type="disulfide bond" evidence="7">
    <location>
        <begin position="741"/>
        <end position="751"/>
    </location>
</feature>
<name>A0A0L8HVY6_OCTBM</name>
<sequence>MCYHIVEKQMPWDLADDSCKSLHSNLVTIDDYWTNMDISAAVKKKGHDEYWIGFNRLGVIHSNETAYWGKDSPSNTQTGFWNNYQPNVDKGKCSAVSQSGQNYKWSFTKCDLAKVFVCEMTACSKDTFRCNNGRCIGKQGLCDGTDNCWDLTDEVSCDQQCQYYESGLNGLIKTKNFPNDYDNDTFCMWRIEADVGNFVKLTFNEFLTENCTDVVEIFVGGDSETDSILLAKLSGNMPTNTEYLSYNNKMLLKFTSDFENTMKGFSANWIAVPTGYSHSMLTATENEQILSFNDNKNLLHNTWTITTKHRREIVSLIKQGMVLHDKDEVIVYDGDSVESPIIGQYKLTDFGTDGPDIIMSTGPKLHILLKTRGIDSKVNVKFLYKQGCNTITNNALSGEIVSPGFYAGINFPNSVSCQWTIASEASRGLILKFIYKSDDDTLLVKYNNGSQIVEVNAVNVADIEVPDGQVNVSFTTNSIKNKKGFKAKYSVDCPALHLNQFTTAQPPLNIWHQDSQVTISCVNGYGFRDEKFVGNNSILLECQEGGKWSVQKIPKCLKNYCGPAKYIKNGFVFNATGAMVGDTVTYSCYPGYVISENKTIMCTSNGTWETSPSCISSGCSDRSNITNGQVVIENGNGTTVGSVLRYSCDPGYHIEGNPLQLCLKSTFWTDEEPTCNKFNCTIIGLSDKIPEVNITQIEDVPYNETINISCNEGYNLTGPYTIRCTENQTFSLSSCQDINECNSHHKCEQICINTPGSYKCQCAKGYTLKADNSSCEDIDECQKSNGNCQHSCTNVNGSYTCNCDDGYVLYKENNTMSYAIPAAEDGTQFGDVFYLNHSCVRVMCSNLLPLVNGFIQPQRKISRYGDIFHYSCKIGYQLVGEKTSVCQYNGSWSQTQPRCEEMKCQLDLLHTFVNKPTLLTNESIPYLGYLNFSCTILGKGTEYRQRQCLYDPATKTTKLLGDSYECGFIDCGPPMPIGGSNITTLKDTTYGSEFEMACSDMYTLKGNSSQGNNIVRCESDGKWDYGDLRCLGVMCEDPFFPVNGDVTVNTYALGGNASYKCNEDGYQPFPNSIRTCVANNSKNGLIWSGEIPKCLDVKKPILVAGTCTDSVTVKLYSLFNLTQPEFTDNSGKVRITVQPDYISQNFVINNNFTVEYTATDDAGNNETCSTSVIVEESPTLRPQ</sequence>
<feature type="domain" description="Sushi" evidence="14">
    <location>
        <begin position="969"/>
        <end position="1032"/>
    </location>
</feature>
<dbReference type="PROSITE" id="PS01180">
    <property type="entry name" value="CUB"/>
    <property type="match status" value="2"/>
</dbReference>
<dbReference type="CDD" id="cd00037">
    <property type="entry name" value="CLECT"/>
    <property type="match status" value="1"/>
</dbReference>
<dbReference type="InterPro" id="IPR000859">
    <property type="entry name" value="CUB_dom"/>
</dbReference>
<keyword evidence="3" id="KW-0732">Signal</keyword>
<keyword evidence="1 7" id="KW-0245">EGF-like domain</keyword>
<dbReference type="PANTHER" id="PTHR45656:SF4">
    <property type="entry name" value="PROTEIN CBR-CLEC-78"/>
    <property type="match status" value="1"/>
</dbReference>
<dbReference type="FunFam" id="2.10.25.10:FF:000010">
    <property type="entry name" value="Pro-epidermal growth factor"/>
    <property type="match status" value="1"/>
</dbReference>
<dbReference type="InterPro" id="IPR000436">
    <property type="entry name" value="Sushi_SCR_CCP_dom"/>
</dbReference>
<keyword evidence="5" id="KW-0472">Membrane</keyword>
<dbReference type="SMART" id="SM00179">
    <property type="entry name" value="EGF_CA"/>
    <property type="match status" value="2"/>
</dbReference>
<dbReference type="InterPro" id="IPR026823">
    <property type="entry name" value="cEGF"/>
</dbReference>
<dbReference type="CDD" id="cd00054">
    <property type="entry name" value="EGF_CA"/>
    <property type="match status" value="2"/>
</dbReference>
<feature type="domain" description="Sushi" evidence="14">
    <location>
        <begin position="842"/>
        <end position="901"/>
    </location>
</feature>
<dbReference type="PROSITE" id="PS01186">
    <property type="entry name" value="EGF_2"/>
    <property type="match status" value="1"/>
</dbReference>
<feature type="domain" description="Sushi" evidence="14">
    <location>
        <begin position="617"/>
        <end position="677"/>
    </location>
</feature>
<dbReference type="InterPro" id="IPR016186">
    <property type="entry name" value="C-type_lectin-like/link_sf"/>
</dbReference>
<dbReference type="CDD" id="cd00112">
    <property type="entry name" value="LDLa"/>
    <property type="match status" value="1"/>
</dbReference>
<dbReference type="PANTHER" id="PTHR45656">
    <property type="entry name" value="PROTEIN CBR-CLEC-78"/>
    <property type="match status" value="1"/>
</dbReference>
<reference evidence="15" key="1">
    <citation type="submission" date="2015-07" db="EMBL/GenBank/DDBJ databases">
        <title>MeaNS - Measles Nucleotide Surveillance Program.</title>
        <authorList>
            <person name="Tran T."/>
            <person name="Druce J."/>
        </authorList>
    </citation>
    <scope>NUCLEOTIDE SEQUENCE</scope>
    <source>
        <strain evidence="15">UCB-OBI-ISO-001</strain>
        <tissue evidence="15">Gonad</tissue>
    </source>
</reference>
<dbReference type="InterPro" id="IPR018097">
    <property type="entry name" value="EGF_Ca-bd_CS"/>
</dbReference>
<gene>
    <name evidence="15" type="ORF">OCBIM_22004589mg</name>
</gene>
<dbReference type="InterPro" id="IPR023415">
    <property type="entry name" value="LDLR_class-A_CS"/>
</dbReference>
<feature type="domain" description="Sushi" evidence="14">
    <location>
        <begin position="678"/>
        <end position="737"/>
    </location>
</feature>
<feature type="disulfide bond" evidence="9">
    <location>
        <begin position="648"/>
        <end position="675"/>
    </location>
</feature>
<dbReference type="InterPro" id="IPR035976">
    <property type="entry name" value="Sushi/SCR/CCP_sf"/>
</dbReference>
<dbReference type="Gene3D" id="2.60.120.290">
    <property type="entry name" value="Spermadhesin, CUB domain"/>
    <property type="match status" value="2"/>
</dbReference>
<feature type="domain" description="Sushi" evidence="14">
    <location>
        <begin position="491"/>
        <end position="558"/>
    </location>
</feature>
<dbReference type="InterPro" id="IPR036055">
    <property type="entry name" value="LDL_receptor-like_sf"/>
</dbReference>
<keyword evidence="6 7" id="KW-1015">Disulfide bond</keyword>
<dbReference type="PROSITE" id="PS50068">
    <property type="entry name" value="LDLRA_2"/>
    <property type="match status" value="1"/>
</dbReference>
<dbReference type="Gene3D" id="3.10.100.10">
    <property type="entry name" value="Mannose-Binding Protein A, subunit A"/>
    <property type="match status" value="1"/>
</dbReference>
<feature type="disulfide bond" evidence="9">
    <location>
        <begin position="872"/>
        <end position="899"/>
    </location>
</feature>
<dbReference type="Pfam" id="PF00059">
    <property type="entry name" value="Lectin_C"/>
    <property type="match status" value="1"/>
</dbReference>
<dbReference type="PROSITE" id="PS50041">
    <property type="entry name" value="C_TYPE_LECTIN_2"/>
    <property type="match status" value="1"/>
</dbReference>
<feature type="domain" description="Sushi" evidence="14">
    <location>
        <begin position="1033"/>
        <end position="1096"/>
    </location>
</feature>
<dbReference type="InterPro" id="IPR001881">
    <property type="entry name" value="EGF-like_Ca-bd_dom"/>
</dbReference>
<dbReference type="InterPro" id="IPR000152">
    <property type="entry name" value="EGF-type_Asp/Asn_hydroxyl_site"/>
</dbReference>
<dbReference type="InterPro" id="IPR000742">
    <property type="entry name" value="EGF"/>
</dbReference>
<evidence type="ECO:0000259" key="10">
    <source>
        <dbReference type="PROSITE" id="PS01180"/>
    </source>
</evidence>
<evidence type="ECO:0000256" key="9">
    <source>
        <dbReference type="PROSITE-ProRule" id="PRU00302"/>
    </source>
</evidence>
<feature type="domain" description="Sushi" evidence="14">
    <location>
        <begin position="559"/>
        <end position="616"/>
    </location>
</feature>
<dbReference type="STRING" id="37653.A0A0L8HVY6"/>
<dbReference type="OrthoDB" id="6287073at2759"/>
<feature type="domain" description="CUB" evidence="10">
    <location>
        <begin position="157"/>
        <end position="272"/>
    </location>
</feature>
<evidence type="ECO:0000256" key="7">
    <source>
        <dbReference type="PROSITE-ProRule" id="PRU00076"/>
    </source>
</evidence>
<dbReference type="Gene3D" id="4.10.400.10">
    <property type="entry name" value="Low-density Lipoprotein Receptor"/>
    <property type="match status" value="1"/>
</dbReference>
<dbReference type="SUPFAM" id="SSF56436">
    <property type="entry name" value="C-type lectin-like"/>
    <property type="match status" value="1"/>
</dbReference>
<evidence type="ECO:0000256" key="6">
    <source>
        <dbReference type="ARBA" id="ARBA00023157"/>
    </source>
</evidence>
<proteinExistence type="predicted"/>
<dbReference type="SUPFAM" id="SSF57535">
    <property type="entry name" value="Complement control module/SCR domain"/>
    <property type="match status" value="7"/>
</dbReference>
<dbReference type="PROSITE" id="PS50825">
    <property type="entry name" value="HYR"/>
    <property type="match status" value="1"/>
</dbReference>
<feature type="domain" description="HYR" evidence="13">
    <location>
        <begin position="1087"/>
        <end position="1176"/>
    </location>
</feature>
<dbReference type="SMART" id="SM00032">
    <property type="entry name" value="CCP"/>
    <property type="match status" value="7"/>
</dbReference>
<feature type="domain" description="EGF-like" evidence="11">
    <location>
        <begin position="737"/>
        <end position="776"/>
    </location>
</feature>
<dbReference type="Pfam" id="PF00084">
    <property type="entry name" value="Sushi"/>
    <property type="match status" value="6"/>
</dbReference>
<dbReference type="EMBL" id="KQ417182">
    <property type="protein sequence ID" value="KOF93393.1"/>
    <property type="molecule type" value="Genomic_DNA"/>
</dbReference>
<dbReference type="PROSITE" id="PS01209">
    <property type="entry name" value="LDLRA_1"/>
    <property type="match status" value="1"/>
</dbReference>
<dbReference type="PROSITE" id="PS00010">
    <property type="entry name" value="ASX_HYDROXYL"/>
    <property type="match status" value="2"/>
</dbReference>
<feature type="disulfide bond" evidence="8">
    <location>
        <begin position="123"/>
        <end position="135"/>
    </location>
</feature>
<evidence type="ECO:0000313" key="15">
    <source>
        <dbReference type="EMBL" id="KOF93393.1"/>
    </source>
</evidence>
<evidence type="ECO:0000259" key="12">
    <source>
        <dbReference type="PROSITE" id="PS50041"/>
    </source>
</evidence>
<dbReference type="PROSITE" id="PS50923">
    <property type="entry name" value="SUSHI"/>
    <property type="match status" value="7"/>
</dbReference>
<protein>
    <recommendedName>
        <fullName evidence="16">Sushi, von Willebrand factor type A, EGF and pentraxin domain-containing protein 1</fullName>
    </recommendedName>
</protein>
<dbReference type="Pfam" id="PF02494">
    <property type="entry name" value="HYR"/>
    <property type="match status" value="1"/>
</dbReference>
<evidence type="ECO:0000256" key="5">
    <source>
        <dbReference type="ARBA" id="ARBA00022989"/>
    </source>
</evidence>
<evidence type="ECO:0000259" key="14">
    <source>
        <dbReference type="PROSITE" id="PS50923"/>
    </source>
</evidence>
<keyword evidence="5" id="KW-1133">Transmembrane helix</keyword>
<dbReference type="SUPFAM" id="SSF49854">
    <property type="entry name" value="Spermadhesin, CUB domain"/>
    <property type="match status" value="3"/>
</dbReference>
<dbReference type="InterPro" id="IPR035914">
    <property type="entry name" value="Sperma_CUB_dom_sf"/>
</dbReference>
<evidence type="ECO:0000259" key="13">
    <source>
        <dbReference type="PROSITE" id="PS50825"/>
    </source>
</evidence>
<dbReference type="GO" id="GO:0005509">
    <property type="term" value="F:calcium ion binding"/>
    <property type="evidence" value="ECO:0007669"/>
    <property type="project" value="InterPro"/>
</dbReference>
<feature type="domain" description="CUB" evidence="10">
    <location>
        <begin position="388"/>
        <end position="492"/>
    </location>
</feature>
<dbReference type="SMART" id="SM00042">
    <property type="entry name" value="CUB"/>
    <property type="match status" value="2"/>
</dbReference>
<dbReference type="InterPro" id="IPR002172">
    <property type="entry name" value="LDrepeatLR_classA_rpt"/>
</dbReference>
<feature type="domain" description="C-type lectin" evidence="12">
    <location>
        <begin position="1"/>
        <end position="119"/>
    </location>
</feature>
<dbReference type="InterPro" id="IPR051277">
    <property type="entry name" value="SEZ6_CSMD_C4BPB_Regulators"/>
</dbReference>
<dbReference type="InterPro" id="IPR003410">
    <property type="entry name" value="HYR_dom"/>
</dbReference>
<dbReference type="Gene3D" id="2.10.25.10">
    <property type="entry name" value="Laminin"/>
    <property type="match status" value="2"/>
</dbReference>
<dbReference type="AlphaFoldDB" id="A0A0L8HVY6"/>
<dbReference type="Gene3D" id="2.10.70.10">
    <property type="entry name" value="Complement Module, domain 1"/>
    <property type="match status" value="7"/>
</dbReference>
<comment type="caution">
    <text evidence="7">Lacks conserved residue(s) required for the propagation of feature annotation.</text>
</comment>
<dbReference type="Pfam" id="PF00431">
    <property type="entry name" value="CUB"/>
    <property type="match status" value="1"/>
</dbReference>
<dbReference type="SUPFAM" id="SSF57196">
    <property type="entry name" value="EGF/Laminin"/>
    <property type="match status" value="2"/>
</dbReference>
<keyword evidence="4" id="KW-0677">Repeat</keyword>
<feature type="disulfide bond" evidence="8">
    <location>
        <begin position="142"/>
        <end position="157"/>
    </location>
</feature>
<evidence type="ECO:0008006" key="16">
    <source>
        <dbReference type="Google" id="ProtNLM"/>
    </source>
</evidence>
<feature type="disulfide bond" evidence="8">
    <location>
        <begin position="130"/>
        <end position="148"/>
    </location>
</feature>
<feature type="disulfide bond" evidence="9">
    <location>
        <begin position="619"/>
        <end position="662"/>
    </location>
</feature>
<dbReference type="Pfam" id="PF00057">
    <property type="entry name" value="Ldl_recept_a"/>
    <property type="match status" value="1"/>
</dbReference>
<keyword evidence="9" id="KW-0768">Sushi</keyword>
<evidence type="ECO:0000256" key="4">
    <source>
        <dbReference type="ARBA" id="ARBA00022737"/>
    </source>
</evidence>
<evidence type="ECO:0000259" key="11">
    <source>
        <dbReference type="PROSITE" id="PS50026"/>
    </source>
</evidence>
<dbReference type="CDD" id="cd00041">
    <property type="entry name" value="CUB"/>
    <property type="match status" value="2"/>
</dbReference>
<evidence type="ECO:0000256" key="1">
    <source>
        <dbReference type="ARBA" id="ARBA00022536"/>
    </source>
</evidence>
<dbReference type="InterPro" id="IPR001304">
    <property type="entry name" value="C-type_lectin-like"/>
</dbReference>